<evidence type="ECO:0000313" key="5">
    <source>
        <dbReference type="EMBL" id="REK77554.1"/>
    </source>
</evidence>
<dbReference type="InterPro" id="IPR027417">
    <property type="entry name" value="P-loop_NTPase"/>
</dbReference>
<dbReference type="SUPFAM" id="SSF48452">
    <property type="entry name" value="TPR-like"/>
    <property type="match status" value="1"/>
</dbReference>
<dbReference type="PANTHER" id="PTHR44688">
    <property type="entry name" value="DNA-BINDING TRANSCRIPTIONAL ACTIVATOR DEVR_DOSR"/>
    <property type="match status" value="1"/>
</dbReference>
<dbReference type="Gene3D" id="1.10.10.10">
    <property type="entry name" value="Winged helix-like DNA-binding domain superfamily/Winged helix DNA-binding domain"/>
    <property type="match status" value="1"/>
</dbReference>
<dbReference type="SMART" id="SM00421">
    <property type="entry name" value="HTH_LUXR"/>
    <property type="match status" value="1"/>
</dbReference>
<dbReference type="OrthoDB" id="1137593at2"/>
<keyword evidence="3" id="KW-0804">Transcription</keyword>
<organism evidence="5 6">
    <name type="scientific">Paenibacillus paeoniae</name>
    <dbReference type="NCBI Taxonomy" id="2292705"/>
    <lineage>
        <taxon>Bacteria</taxon>
        <taxon>Bacillati</taxon>
        <taxon>Bacillota</taxon>
        <taxon>Bacilli</taxon>
        <taxon>Bacillales</taxon>
        <taxon>Paenibacillaceae</taxon>
        <taxon>Paenibacillus</taxon>
    </lineage>
</organism>
<dbReference type="PANTHER" id="PTHR44688:SF16">
    <property type="entry name" value="DNA-BINDING TRANSCRIPTIONAL ACTIVATOR DEVR_DOSR"/>
    <property type="match status" value="1"/>
</dbReference>
<proteinExistence type="predicted"/>
<evidence type="ECO:0000256" key="1">
    <source>
        <dbReference type="ARBA" id="ARBA00023015"/>
    </source>
</evidence>
<evidence type="ECO:0000313" key="6">
    <source>
        <dbReference type="Proteomes" id="UP000261905"/>
    </source>
</evidence>
<evidence type="ECO:0000256" key="2">
    <source>
        <dbReference type="ARBA" id="ARBA00023125"/>
    </source>
</evidence>
<dbReference type="Gene3D" id="3.40.50.300">
    <property type="entry name" value="P-loop containing nucleotide triphosphate hydrolases"/>
    <property type="match status" value="1"/>
</dbReference>
<dbReference type="Proteomes" id="UP000261905">
    <property type="component" value="Unassembled WGS sequence"/>
</dbReference>
<dbReference type="SUPFAM" id="SSF52540">
    <property type="entry name" value="P-loop containing nucleoside triphosphate hydrolases"/>
    <property type="match status" value="1"/>
</dbReference>
<dbReference type="GO" id="GO:0006355">
    <property type="term" value="P:regulation of DNA-templated transcription"/>
    <property type="evidence" value="ECO:0007669"/>
    <property type="project" value="InterPro"/>
</dbReference>
<dbReference type="Pfam" id="PF00196">
    <property type="entry name" value="GerE"/>
    <property type="match status" value="1"/>
</dbReference>
<protein>
    <recommendedName>
        <fullName evidence="4">HTH luxR-type domain-containing protein</fullName>
    </recommendedName>
</protein>
<dbReference type="InterPro" id="IPR016032">
    <property type="entry name" value="Sig_transdc_resp-reg_C-effctor"/>
</dbReference>
<dbReference type="InterPro" id="IPR059106">
    <property type="entry name" value="WHD_MalT"/>
</dbReference>
<dbReference type="AlphaFoldDB" id="A0A371PMX0"/>
<evidence type="ECO:0000259" key="4">
    <source>
        <dbReference type="PROSITE" id="PS50043"/>
    </source>
</evidence>
<dbReference type="Gene3D" id="1.25.40.10">
    <property type="entry name" value="Tetratricopeptide repeat domain"/>
    <property type="match status" value="1"/>
</dbReference>
<accession>A0A371PMX0</accession>
<dbReference type="Pfam" id="PF25873">
    <property type="entry name" value="WHD_MalT"/>
    <property type="match status" value="1"/>
</dbReference>
<gene>
    <name evidence="5" type="ORF">DX130_11330</name>
</gene>
<dbReference type="CDD" id="cd06170">
    <property type="entry name" value="LuxR_C_like"/>
    <property type="match status" value="1"/>
</dbReference>
<evidence type="ECO:0000256" key="3">
    <source>
        <dbReference type="ARBA" id="ARBA00023163"/>
    </source>
</evidence>
<comment type="caution">
    <text evidence="5">The sequence shown here is derived from an EMBL/GenBank/DDBJ whole genome shotgun (WGS) entry which is preliminary data.</text>
</comment>
<keyword evidence="6" id="KW-1185">Reference proteome</keyword>
<keyword evidence="2" id="KW-0238">DNA-binding</keyword>
<sequence>MARQAVRLSRLSCRQRHETRFSMEMDTLLYSQSIDICPNHSYVEDNKFDIRSDLMHKKPTQSDMEYTQTSPIVPKANIIVPPASPNDIIRERLLERLDESVSRKLTLISAPAGYGKSTLVRTWIHTRGKKAVWISLDTGERSASLFWRTVAAALLAEYPAMRETMDLRMSPGDSGIDSLLSAVLELVSKLSDSCVLVMDDYHRVSNPLVHNSMSAFLEHVPSSLRVILISRNIPPFPLSRLRVSRQLSQLNTEELRFTMEEAEELQRMMLMNPLTAEELALLEEKTEGWAAGLLLAFMSFQDRQDVGGYIQAFSGSHRYIFDYLADEVLGRLDEQLLHFLLLTSIADRFTAELANAITANQDAHALLDRLEKSHLFLIPLDDSRVWYRYHHLFVDALRSRLQVKKDAGTIREYQRRASRWFDQNQAYDEAIRHALQAGDYDWAAERIERHLSMLVKNGHELELMVWLTQIPLAHMVPRSDLFYYQAGTLALTGRVQEADSLLNDALVVLGEQQRVLSDEASRELTMRMGMYRASIAFYRGDIEAFVELLDRNREGLRLFPSIVKVVNLGEALLYRGPIGFGGRLNKMAALSAKVAESEGRREAIHHALQGHGLVFLADLYYERNALDNVKPLLEMALSAQATPSGLGVWVPAIILLSKLLEASGDRKGAGDCLHDAMKELDQLQTPHWRMLLEARLVRLKLMQSKTNEGEDWAARYPMLTHESASVDREYVHVTLARIWLMQGKTDIAIRKLRQVEKAAFRADRLGSRIEIGLLLASAYDRQGKKSSSTEALDQVLRLAEPEGYVRLFLDEGQAVRRLLLDRMATGLESSIRQYVRKLLDAFEAEIGMRSAENRTDMSTEVDKLTPRELDILKCMANGCTNSEIATILFLSPGTVKRYSHHIYQKLNVKNRVQAITKARELQWI</sequence>
<reference evidence="5 6" key="1">
    <citation type="submission" date="2018-08" db="EMBL/GenBank/DDBJ databases">
        <title>Paenibacillus sp. M4BSY-1, whole genome shotgun sequence.</title>
        <authorList>
            <person name="Tuo L."/>
        </authorList>
    </citation>
    <scope>NUCLEOTIDE SEQUENCE [LARGE SCALE GENOMIC DNA]</scope>
    <source>
        <strain evidence="5 6">M4BSY-1</strain>
    </source>
</reference>
<dbReference type="PROSITE" id="PS00622">
    <property type="entry name" value="HTH_LUXR_1"/>
    <property type="match status" value="1"/>
</dbReference>
<dbReference type="InterPro" id="IPR011990">
    <property type="entry name" value="TPR-like_helical_dom_sf"/>
</dbReference>
<dbReference type="GO" id="GO:0003677">
    <property type="term" value="F:DNA binding"/>
    <property type="evidence" value="ECO:0007669"/>
    <property type="project" value="UniProtKB-KW"/>
</dbReference>
<dbReference type="SUPFAM" id="SSF46894">
    <property type="entry name" value="C-terminal effector domain of the bipartite response regulators"/>
    <property type="match status" value="1"/>
</dbReference>
<dbReference type="PRINTS" id="PR00038">
    <property type="entry name" value="HTHLUXR"/>
</dbReference>
<feature type="domain" description="HTH luxR-type" evidence="4">
    <location>
        <begin position="857"/>
        <end position="922"/>
    </location>
</feature>
<dbReference type="InterPro" id="IPR000792">
    <property type="entry name" value="Tscrpt_reg_LuxR_C"/>
</dbReference>
<dbReference type="InterPro" id="IPR041617">
    <property type="entry name" value="TPR_MalT"/>
</dbReference>
<dbReference type="EMBL" id="QUBQ01000001">
    <property type="protein sequence ID" value="REK77554.1"/>
    <property type="molecule type" value="Genomic_DNA"/>
</dbReference>
<keyword evidence="1" id="KW-0805">Transcription regulation</keyword>
<name>A0A371PMX0_9BACL</name>
<dbReference type="Pfam" id="PF17874">
    <property type="entry name" value="TPR_MalT"/>
    <property type="match status" value="1"/>
</dbReference>
<dbReference type="InterPro" id="IPR036388">
    <property type="entry name" value="WH-like_DNA-bd_sf"/>
</dbReference>
<dbReference type="PROSITE" id="PS50043">
    <property type="entry name" value="HTH_LUXR_2"/>
    <property type="match status" value="1"/>
</dbReference>